<evidence type="ECO:0000256" key="1">
    <source>
        <dbReference type="SAM" id="MobiDB-lite"/>
    </source>
</evidence>
<dbReference type="Proteomes" id="UP000698800">
    <property type="component" value="Unassembled WGS sequence"/>
</dbReference>
<feature type="compositionally biased region" description="Basic and acidic residues" evidence="1">
    <location>
        <begin position="31"/>
        <end position="47"/>
    </location>
</feature>
<accession>A0A9P8I1L1</accession>
<dbReference type="EMBL" id="JAGHQL010000074">
    <property type="protein sequence ID" value="KAH0541578.1"/>
    <property type="molecule type" value="Genomic_DNA"/>
</dbReference>
<keyword evidence="3" id="KW-1185">Reference proteome</keyword>
<comment type="caution">
    <text evidence="2">The sequence shown here is derived from an EMBL/GenBank/DDBJ whole genome shotgun (WGS) entry which is preliminary data.</text>
</comment>
<name>A0A9P8I1L1_9PEZI</name>
<protein>
    <submittedName>
        <fullName evidence="2">Uncharacterized protein</fullName>
    </submittedName>
</protein>
<proteinExistence type="predicted"/>
<dbReference type="AlphaFoldDB" id="A0A9P8I1L1"/>
<evidence type="ECO:0000313" key="3">
    <source>
        <dbReference type="Proteomes" id="UP000698800"/>
    </source>
</evidence>
<feature type="region of interest" description="Disordered" evidence="1">
    <location>
        <begin position="17"/>
        <end position="49"/>
    </location>
</feature>
<sequence length="456" mass="51914">MDPIDHPESPLLLLQEIQSRRSSDNSFRNTSKPEEPENRNPMEHDSDFGFISGQVVSPRQLRHQRHKQYRERANRPIRKNRGLYPPANPTAEINQLVVGLLHLLKRHIVFLLLSSTLVLSTLYIQLGGMRQIARTLALIPNVCEYCVEAQDETPRVNFKKASIMQVRLAEVMASTLQGRKLAISMSESAYAVKDLRTRVRVSQLTYKNDLSGKLDPFFNETEAVIRELSSFNAEVASVAKSISSINTHVQDTLISFRKRIKWPAPTGPRTAALYSLFETRIVVGDDRANLRKDITNMTGIISAELPALLKHNKHLLQLLENLELYLHSVKEMALTEVSSLGDLSPEEQQREALAVLWLKVVGKGTYELEEFQKYTRRLESLVDCQKRAREIAKKVSVTLWELQLDVEEIQKMGRLVKNPPEVHERELQPGASEIRNAEAANLRLGSDSRYRRTRGG</sequence>
<dbReference type="OrthoDB" id="4179406at2759"/>
<reference evidence="2" key="1">
    <citation type="submission" date="2021-03" db="EMBL/GenBank/DDBJ databases">
        <title>Comparative genomics and phylogenomic investigation of the class Geoglossomycetes provide insights into ecological specialization and systematics.</title>
        <authorList>
            <person name="Melie T."/>
            <person name="Pirro S."/>
            <person name="Miller A.N."/>
            <person name="Quandt A."/>
        </authorList>
    </citation>
    <scope>NUCLEOTIDE SEQUENCE</scope>
    <source>
        <strain evidence="2">GBOQ0MN5Z8</strain>
    </source>
</reference>
<evidence type="ECO:0000313" key="2">
    <source>
        <dbReference type="EMBL" id="KAH0541578.1"/>
    </source>
</evidence>
<organism evidence="2 3">
    <name type="scientific">Glutinoglossum americanum</name>
    <dbReference type="NCBI Taxonomy" id="1670608"/>
    <lineage>
        <taxon>Eukaryota</taxon>
        <taxon>Fungi</taxon>
        <taxon>Dikarya</taxon>
        <taxon>Ascomycota</taxon>
        <taxon>Pezizomycotina</taxon>
        <taxon>Geoglossomycetes</taxon>
        <taxon>Geoglossales</taxon>
        <taxon>Geoglossaceae</taxon>
        <taxon>Glutinoglossum</taxon>
    </lineage>
</organism>
<gene>
    <name evidence="2" type="ORF">FGG08_003926</name>
</gene>